<proteinExistence type="predicted"/>
<gene>
    <name evidence="2" type="ORF">FAZ19_07995</name>
</gene>
<evidence type="ECO:0000313" key="2">
    <source>
        <dbReference type="EMBL" id="TJY66841.1"/>
    </source>
</evidence>
<comment type="caution">
    <text evidence="2">The sequence shown here is derived from an EMBL/GenBank/DDBJ whole genome shotgun (WGS) entry which is preliminary data.</text>
</comment>
<dbReference type="Gene3D" id="2.60.40.3140">
    <property type="match status" value="1"/>
</dbReference>
<dbReference type="AlphaFoldDB" id="A0A4U0H541"/>
<dbReference type="EMBL" id="SUKA01000002">
    <property type="protein sequence ID" value="TJY66841.1"/>
    <property type="molecule type" value="Genomic_DNA"/>
</dbReference>
<dbReference type="Proteomes" id="UP000309872">
    <property type="component" value="Unassembled WGS sequence"/>
</dbReference>
<dbReference type="Pfam" id="PF12969">
    <property type="entry name" value="DUF3857"/>
    <property type="match status" value="1"/>
</dbReference>
<dbReference type="InterPro" id="IPR024618">
    <property type="entry name" value="DUF3857"/>
</dbReference>
<feature type="domain" description="DUF3857" evidence="1">
    <location>
        <begin position="97"/>
        <end position="262"/>
    </location>
</feature>
<protein>
    <submittedName>
        <fullName evidence="2">DUF3857 domain-containing protein</fullName>
    </submittedName>
</protein>
<organism evidence="2 3">
    <name type="scientific">Sphingobacterium alkalisoli</name>
    <dbReference type="NCBI Taxonomy" id="1874115"/>
    <lineage>
        <taxon>Bacteria</taxon>
        <taxon>Pseudomonadati</taxon>
        <taxon>Bacteroidota</taxon>
        <taxon>Sphingobacteriia</taxon>
        <taxon>Sphingobacteriales</taxon>
        <taxon>Sphingobacteriaceae</taxon>
        <taxon>Sphingobacterium</taxon>
    </lineage>
</organism>
<dbReference type="Gene3D" id="3.10.620.30">
    <property type="match status" value="1"/>
</dbReference>
<accession>A0A4U0H541</accession>
<keyword evidence="3" id="KW-1185">Reference proteome</keyword>
<dbReference type="Gene3D" id="2.60.120.1130">
    <property type="match status" value="1"/>
</dbReference>
<name>A0A4U0H541_9SPHI</name>
<evidence type="ECO:0000259" key="1">
    <source>
        <dbReference type="Pfam" id="PF12969"/>
    </source>
</evidence>
<sequence length="686" mass="78543">MLNKKLLVCPINNFYLSSSLLTFVRTRMRIILLLLGVLFSHFSFGQFVELDPIRHSDFSVDYSQLDSNARAVVISELGKTTIDLVEAERSIRVLHRYAIRIKINKQEGYDKANFSLPLYKYGGDFETIEDIKAKTYNLTENKINISELKSKDIYTENKTPFVKLSKFTLPDVREGSVIDIEYTIISPNIFNYRSWEFQSDIPKLKSTYTAIIPGLYKYNVTLRGALKLEDVKSRIIRDCFRVAGAKADCSELTYSMKNIPAFEEEDYMLSAQNYISAINFEMEEAQHLNGSKQTFTKKWSDVDRELMTEKDFGGQIKKTKFFIGALPDSILSQTNTYLKAKLIYSHIQERIKWNDMYGKYSQLGVEESYERRSGNVADVNLSLIAALNAANIEAYPILVSTRENSLPNPLHPVLTDFNYVIVGVKIDNAIILADASENLLAFGELPLRCINERGRIIYSRKSSEWIPLENKTKSLTAYSFSGKLELSGKLVGSLTITYNGLDALRKRKEILMYPSLEEYEEKLDERMTNISLANTEINNLENPYLLLSEKFDVVVDIGAPDIRSNSLINLNPIFIDRIARNPFNLDERTYPVDLGSQREERHQISILLPEGISVQTSPKSANLTLPDGAARYVYKNSIDDNVLMVQQHLSLNKAIYNTDEYFFLKELFSRAIQQLKVDYILKYSND</sequence>
<dbReference type="OrthoDB" id="98874at2"/>
<reference evidence="2 3" key="1">
    <citation type="submission" date="2019-04" db="EMBL/GenBank/DDBJ databases">
        <title>Sphingobacterium olei sp. nov., isolated from oil-contaminated soil.</title>
        <authorList>
            <person name="Liu B."/>
        </authorList>
    </citation>
    <scope>NUCLEOTIDE SEQUENCE [LARGE SCALE GENOMIC DNA]</scope>
    <source>
        <strain evidence="2 3">Y3L14</strain>
    </source>
</reference>
<evidence type="ECO:0000313" key="3">
    <source>
        <dbReference type="Proteomes" id="UP000309872"/>
    </source>
</evidence>